<reference evidence="2 3" key="1">
    <citation type="journal article" date="2018" name="Sci. Rep.">
        <title>Comparative genomics provides insights into the lifestyle and reveals functional heterogeneity of dark septate endophytic fungi.</title>
        <authorList>
            <person name="Knapp D.G."/>
            <person name="Nemeth J.B."/>
            <person name="Barry K."/>
            <person name="Hainaut M."/>
            <person name="Henrissat B."/>
            <person name="Johnson J."/>
            <person name="Kuo A."/>
            <person name="Lim J.H.P."/>
            <person name="Lipzen A."/>
            <person name="Nolan M."/>
            <person name="Ohm R.A."/>
            <person name="Tamas L."/>
            <person name="Grigoriev I.V."/>
            <person name="Spatafora J.W."/>
            <person name="Nagy L.G."/>
            <person name="Kovacs G.M."/>
        </authorList>
    </citation>
    <scope>NUCLEOTIDE SEQUENCE [LARGE SCALE GENOMIC DNA]</scope>
    <source>
        <strain evidence="2 3">DSE2036</strain>
    </source>
</reference>
<protein>
    <submittedName>
        <fullName evidence="2">Uncharacterized protein</fullName>
    </submittedName>
</protein>
<sequence>MNPTPIPKTQKRQAKTRNPLPRARLGTLGPCDAMNRRPARASRLPRNPTLSTKVALHHFLVNKKRGRAFYVSGNPTN</sequence>
<accession>A0A2V1E143</accession>
<name>A0A2V1E143_9PLEO</name>
<evidence type="ECO:0000313" key="3">
    <source>
        <dbReference type="Proteomes" id="UP000244855"/>
    </source>
</evidence>
<evidence type="ECO:0000313" key="2">
    <source>
        <dbReference type="EMBL" id="PVI04016.1"/>
    </source>
</evidence>
<dbReference type="Proteomes" id="UP000244855">
    <property type="component" value="Unassembled WGS sequence"/>
</dbReference>
<dbReference type="AlphaFoldDB" id="A0A2V1E143"/>
<evidence type="ECO:0000256" key="1">
    <source>
        <dbReference type="SAM" id="MobiDB-lite"/>
    </source>
</evidence>
<gene>
    <name evidence="2" type="ORF">DM02DRAFT_208700</name>
</gene>
<proteinExistence type="predicted"/>
<dbReference type="EMBL" id="KZ805325">
    <property type="protein sequence ID" value="PVI04016.1"/>
    <property type="molecule type" value="Genomic_DNA"/>
</dbReference>
<feature type="region of interest" description="Disordered" evidence="1">
    <location>
        <begin position="1"/>
        <end position="50"/>
    </location>
</feature>
<keyword evidence="3" id="KW-1185">Reference proteome</keyword>
<organism evidence="2 3">
    <name type="scientific">Periconia macrospinosa</name>
    <dbReference type="NCBI Taxonomy" id="97972"/>
    <lineage>
        <taxon>Eukaryota</taxon>
        <taxon>Fungi</taxon>
        <taxon>Dikarya</taxon>
        <taxon>Ascomycota</taxon>
        <taxon>Pezizomycotina</taxon>
        <taxon>Dothideomycetes</taxon>
        <taxon>Pleosporomycetidae</taxon>
        <taxon>Pleosporales</taxon>
        <taxon>Massarineae</taxon>
        <taxon>Periconiaceae</taxon>
        <taxon>Periconia</taxon>
    </lineage>
</organism>